<gene>
    <name evidence="1" type="ORF">VP01_4790g1</name>
</gene>
<name>A0A0L6UMP1_9BASI</name>
<evidence type="ECO:0000313" key="2">
    <source>
        <dbReference type="Proteomes" id="UP000037035"/>
    </source>
</evidence>
<protein>
    <recommendedName>
        <fullName evidence="3">GAG-pre-integrase domain-containing protein</fullName>
    </recommendedName>
</protein>
<keyword evidence="2" id="KW-1185">Reference proteome</keyword>
<dbReference type="Proteomes" id="UP000037035">
    <property type="component" value="Unassembled WGS sequence"/>
</dbReference>
<comment type="caution">
    <text evidence="1">The sequence shown here is derived from an EMBL/GenBank/DDBJ whole genome shotgun (WGS) entry which is preliminary data.</text>
</comment>
<dbReference type="EMBL" id="LAVV01009932">
    <property type="protein sequence ID" value="KNZ49781.1"/>
    <property type="molecule type" value="Genomic_DNA"/>
</dbReference>
<dbReference type="AlphaFoldDB" id="A0A0L6UMP1"/>
<organism evidence="1 2">
    <name type="scientific">Puccinia sorghi</name>
    <dbReference type="NCBI Taxonomy" id="27349"/>
    <lineage>
        <taxon>Eukaryota</taxon>
        <taxon>Fungi</taxon>
        <taxon>Dikarya</taxon>
        <taxon>Basidiomycota</taxon>
        <taxon>Pucciniomycotina</taxon>
        <taxon>Pucciniomycetes</taxon>
        <taxon>Pucciniales</taxon>
        <taxon>Pucciniaceae</taxon>
        <taxon>Puccinia</taxon>
    </lineage>
</organism>
<proteinExistence type="predicted"/>
<evidence type="ECO:0000313" key="1">
    <source>
        <dbReference type="EMBL" id="KNZ49781.1"/>
    </source>
</evidence>
<evidence type="ECO:0008006" key="3">
    <source>
        <dbReference type="Google" id="ProtNLM"/>
    </source>
</evidence>
<accession>A0A0L6UMP1</accession>
<dbReference type="VEuPathDB" id="FungiDB:VP01_4790g1"/>
<reference evidence="1 2" key="1">
    <citation type="submission" date="2015-08" db="EMBL/GenBank/DDBJ databases">
        <title>Next Generation Sequencing and Analysis of the Genome of Puccinia sorghi L Schw, the Causal Agent of Maize Common Rust.</title>
        <authorList>
            <person name="Rochi L."/>
            <person name="Burguener G."/>
            <person name="Darino M."/>
            <person name="Turjanski A."/>
            <person name="Kreff E."/>
            <person name="Dieguez M.J."/>
            <person name="Sacco F."/>
        </authorList>
    </citation>
    <scope>NUCLEOTIDE SEQUENCE [LARGE SCALE GENOMIC DNA]</scope>
    <source>
        <strain evidence="1 2">RO10H11247</strain>
    </source>
</reference>
<sequence>MLASFLTKLEAKQAVQAKAIPMLENTLLVPTLTQSVISIPQLFKSEIVITQTADKGASILIDKKFKLLGSLKNNLLEFHSSQSEAINSSSTCYQSSPVNPNWHAGLGHPNHQYQALMVPKSQWPPECSICKECKLKTLPFSSKFKTSSKDSNYTQRCGAYIGEGVAAGLSSCCR</sequence>